<reference evidence="2" key="2">
    <citation type="journal article" date="2023" name="IMA Fungus">
        <title>Comparative genomic study of the Penicillium genus elucidates a diverse pangenome and 15 lateral gene transfer events.</title>
        <authorList>
            <person name="Petersen C."/>
            <person name="Sorensen T."/>
            <person name="Nielsen M.R."/>
            <person name="Sondergaard T.E."/>
            <person name="Sorensen J.L."/>
            <person name="Fitzpatrick D.A."/>
            <person name="Frisvad J.C."/>
            <person name="Nielsen K.L."/>
        </authorList>
    </citation>
    <scope>NUCLEOTIDE SEQUENCE</scope>
    <source>
        <strain evidence="2">IBT 30728</strain>
    </source>
</reference>
<keyword evidence="3" id="KW-1185">Reference proteome</keyword>
<proteinExistence type="predicted"/>
<protein>
    <submittedName>
        <fullName evidence="2">Uncharacterized protein</fullName>
    </submittedName>
</protein>
<evidence type="ECO:0000256" key="1">
    <source>
        <dbReference type="SAM" id="MobiDB-lite"/>
    </source>
</evidence>
<reference evidence="2" key="1">
    <citation type="submission" date="2022-12" db="EMBL/GenBank/DDBJ databases">
        <authorList>
            <person name="Petersen C."/>
        </authorList>
    </citation>
    <scope>NUCLEOTIDE SEQUENCE</scope>
    <source>
        <strain evidence="2">IBT 30728</strain>
    </source>
</reference>
<evidence type="ECO:0000313" key="2">
    <source>
        <dbReference type="EMBL" id="KAJ5495366.1"/>
    </source>
</evidence>
<sequence>MEVWSLDGMTIQEGRRGRSGGTRGMVEGTQKKKKKKRKVGIILREGRFSCVGLQSTSSGIAASFAVETRLSCTSLAVYDRRNPRDQSLDGENGEWASVGNLVDVCVKFWPDHWGGGTRSRCDQLLVNTEKSNAPRYNTSRGIGGLDSRSDVRPEPKLNSTQCFF</sequence>
<accession>A0A9W9XLR5</accession>
<dbReference type="AlphaFoldDB" id="A0A9W9XLR5"/>
<dbReference type="EMBL" id="JAPWDQ010000001">
    <property type="protein sequence ID" value="KAJ5495366.1"/>
    <property type="molecule type" value="Genomic_DNA"/>
</dbReference>
<gene>
    <name evidence="2" type="ORF">N7539_000482</name>
</gene>
<dbReference type="Proteomes" id="UP001148312">
    <property type="component" value="Unassembled WGS sequence"/>
</dbReference>
<dbReference type="RefSeq" id="XP_056794379.1">
    <property type="nucleotide sequence ID" value="XM_056930086.1"/>
</dbReference>
<comment type="caution">
    <text evidence="2">The sequence shown here is derived from an EMBL/GenBank/DDBJ whole genome shotgun (WGS) entry which is preliminary data.</text>
</comment>
<feature type="region of interest" description="Disordered" evidence="1">
    <location>
        <begin position="12"/>
        <end position="31"/>
    </location>
</feature>
<name>A0A9W9XLR5_9EURO</name>
<dbReference type="GeneID" id="81620335"/>
<feature type="region of interest" description="Disordered" evidence="1">
    <location>
        <begin position="136"/>
        <end position="158"/>
    </location>
</feature>
<organism evidence="2 3">
    <name type="scientific">Penicillium diatomitis</name>
    <dbReference type="NCBI Taxonomy" id="2819901"/>
    <lineage>
        <taxon>Eukaryota</taxon>
        <taxon>Fungi</taxon>
        <taxon>Dikarya</taxon>
        <taxon>Ascomycota</taxon>
        <taxon>Pezizomycotina</taxon>
        <taxon>Eurotiomycetes</taxon>
        <taxon>Eurotiomycetidae</taxon>
        <taxon>Eurotiales</taxon>
        <taxon>Aspergillaceae</taxon>
        <taxon>Penicillium</taxon>
    </lineage>
</organism>
<evidence type="ECO:0000313" key="3">
    <source>
        <dbReference type="Proteomes" id="UP001148312"/>
    </source>
</evidence>